<dbReference type="EMBL" id="LZRT01000085">
    <property type="protein sequence ID" value="OUM86826.1"/>
    <property type="molecule type" value="Genomic_DNA"/>
</dbReference>
<comment type="caution">
    <text evidence="7">The sequence shown here is derived from an EMBL/GenBank/DDBJ whole genome shotgun (WGS) entry which is preliminary data.</text>
</comment>
<protein>
    <recommendedName>
        <fullName evidence="9">Cysteine dioxygenase</fullName>
    </recommendedName>
</protein>
<evidence type="ECO:0008006" key="9">
    <source>
        <dbReference type="Google" id="ProtNLM"/>
    </source>
</evidence>
<feature type="binding site" evidence="6">
    <location>
        <position position="144"/>
    </location>
    <ligand>
        <name>Fe cation</name>
        <dbReference type="ChEBI" id="CHEBI:24875"/>
        <note>catalytic</note>
    </ligand>
</feature>
<evidence type="ECO:0000256" key="5">
    <source>
        <dbReference type="ARBA" id="ARBA00023004"/>
    </source>
</evidence>
<keyword evidence="5 6" id="KW-0408">Iron</keyword>
<evidence type="ECO:0000256" key="1">
    <source>
        <dbReference type="ARBA" id="ARBA00006622"/>
    </source>
</evidence>
<keyword evidence="3" id="KW-0223">Dioxygenase</keyword>
<evidence type="ECO:0000313" key="8">
    <source>
        <dbReference type="Proteomes" id="UP000196475"/>
    </source>
</evidence>
<dbReference type="InterPro" id="IPR014710">
    <property type="entry name" value="RmlC-like_jellyroll"/>
</dbReference>
<dbReference type="GO" id="GO:0008198">
    <property type="term" value="F:ferrous iron binding"/>
    <property type="evidence" value="ECO:0007669"/>
    <property type="project" value="TreeGrafter"/>
</dbReference>
<keyword evidence="2 6" id="KW-0479">Metal-binding</keyword>
<dbReference type="GO" id="GO:0016702">
    <property type="term" value="F:oxidoreductase activity, acting on single donors with incorporation of molecular oxygen, incorporation of two atoms of oxygen"/>
    <property type="evidence" value="ECO:0007669"/>
    <property type="project" value="InterPro"/>
</dbReference>
<dbReference type="Proteomes" id="UP000196475">
    <property type="component" value="Unassembled WGS sequence"/>
</dbReference>
<gene>
    <name evidence="7" type="ORF">BAA01_15455</name>
</gene>
<dbReference type="CDD" id="cd10548">
    <property type="entry name" value="cupin_CDO"/>
    <property type="match status" value="1"/>
</dbReference>
<dbReference type="PANTHER" id="PTHR12918:SF1">
    <property type="entry name" value="CYSTEINE DIOXYGENASE TYPE 1"/>
    <property type="match status" value="1"/>
</dbReference>
<keyword evidence="4" id="KW-0560">Oxidoreductase</keyword>
<organism evidence="7 8">
    <name type="scientific">Bacillus thermozeamaize</name>
    <dbReference type="NCBI Taxonomy" id="230954"/>
    <lineage>
        <taxon>Bacteria</taxon>
        <taxon>Bacillati</taxon>
        <taxon>Bacillota</taxon>
        <taxon>Bacilli</taxon>
        <taxon>Bacillales</taxon>
        <taxon>Bacillaceae</taxon>
        <taxon>Bacillus</taxon>
    </lineage>
</organism>
<dbReference type="Gene3D" id="2.60.120.10">
    <property type="entry name" value="Jelly Rolls"/>
    <property type="match status" value="1"/>
</dbReference>
<evidence type="ECO:0000256" key="3">
    <source>
        <dbReference type="ARBA" id="ARBA00022964"/>
    </source>
</evidence>
<proteinExistence type="inferred from homology"/>
<dbReference type="InterPro" id="IPR011051">
    <property type="entry name" value="RmlC_Cupin_sf"/>
</dbReference>
<comment type="similarity">
    <text evidence="1">Belongs to the cysteine dioxygenase family.</text>
</comment>
<feature type="binding site" evidence="6">
    <location>
        <position position="86"/>
    </location>
    <ligand>
        <name>Fe cation</name>
        <dbReference type="ChEBI" id="CHEBI:24875"/>
        <note>catalytic</note>
    </ligand>
</feature>
<evidence type="ECO:0000256" key="2">
    <source>
        <dbReference type="ARBA" id="ARBA00022723"/>
    </source>
</evidence>
<dbReference type="PANTHER" id="PTHR12918">
    <property type="entry name" value="CYSTEINE DIOXYGENASE"/>
    <property type="match status" value="1"/>
</dbReference>
<feature type="binding site" evidence="6">
    <location>
        <position position="88"/>
    </location>
    <ligand>
        <name>Fe cation</name>
        <dbReference type="ChEBI" id="CHEBI:24875"/>
        <note>catalytic</note>
    </ligand>
</feature>
<accession>A0A1Y3PL13</accession>
<dbReference type="AlphaFoldDB" id="A0A1Y3PL13"/>
<reference evidence="8" key="1">
    <citation type="submission" date="2016-06" db="EMBL/GenBank/DDBJ databases">
        <authorList>
            <person name="Nascimento L."/>
            <person name="Pereira R.V."/>
            <person name="Martins L.F."/>
            <person name="Quaggio R.B."/>
            <person name="Silva A.M."/>
            <person name="Setubal J.C."/>
        </authorList>
    </citation>
    <scope>NUCLEOTIDE SEQUENCE [LARGE SCALE GENOMIC DNA]</scope>
</reference>
<evidence type="ECO:0000256" key="4">
    <source>
        <dbReference type="ARBA" id="ARBA00023002"/>
    </source>
</evidence>
<name>A0A1Y3PL13_9BACI</name>
<dbReference type="Pfam" id="PF05995">
    <property type="entry name" value="CDO_I"/>
    <property type="match status" value="1"/>
</dbReference>
<dbReference type="InterPro" id="IPR010300">
    <property type="entry name" value="CDO_1"/>
</dbReference>
<evidence type="ECO:0000313" key="7">
    <source>
        <dbReference type="EMBL" id="OUM86826.1"/>
    </source>
</evidence>
<dbReference type="SUPFAM" id="SSF51182">
    <property type="entry name" value="RmlC-like cupins"/>
    <property type="match status" value="1"/>
</dbReference>
<evidence type="ECO:0000256" key="6">
    <source>
        <dbReference type="PIRSR" id="PIRSR610300-51"/>
    </source>
</evidence>
<sequence length="194" mass="22093">MSGHDAFREFDQSLREVLRNATEDKERIEGVRPLLQKLLSVPGLLPPAYRRPHADKYAQYLLYKPEDEAFSVIAFVWGPGQQSPVHDHLVWGLVGMYEGAIVEKRFRRVDDGSDASRAVLEEIETVTASVGDISFVYPRQADIHQVFNPFDEVAVSIHVYGTDIGKQKRHIYDLETGSIREVITRHDNTRAIYA</sequence>